<protein>
    <submittedName>
        <fullName evidence="1">Uncharacterized protein</fullName>
    </submittedName>
</protein>
<evidence type="ECO:0000313" key="1">
    <source>
        <dbReference type="EMBL" id="REJ25909.1"/>
    </source>
</evidence>
<comment type="caution">
    <text evidence="1">The sequence shown here is derived from an EMBL/GenBank/DDBJ whole genome shotgun (WGS) entry which is preliminary data.</text>
</comment>
<dbReference type="AlphaFoldDB" id="A0A3E0K0F3"/>
<proteinExistence type="predicted"/>
<name>A0A3E0K0F3_9BACI</name>
<dbReference type="Proteomes" id="UP000257014">
    <property type="component" value="Unassembled WGS sequence"/>
</dbReference>
<organism evidence="1 2">
    <name type="scientific">Caldibacillus debilis</name>
    <dbReference type="NCBI Taxonomy" id="301148"/>
    <lineage>
        <taxon>Bacteria</taxon>
        <taxon>Bacillati</taxon>
        <taxon>Bacillota</taxon>
        <taxon>Bacilli</taxon>
        <taxon>Bacillales</taxon>
        <taxon>Bacillaceae</taxon>
        <taxon>Caldibacillus</taxon>
    </lineage>
</organism>
<sequence length="72" mass="7903">MKRTGVKTPETAPAPACFSGRKGIIPGFLRNRSQKAAVRLDPAEASAWFKAAPGHWRPSGFIRPEGHRPWHG</sequence>
<accession>A0A3E0K0F3</accession>
<gene>
    <name evidence="1" type="ORF">C6P37_14300</name>
</gene>
<dbReference type="EMBL" id="QEWE01000029">
    <property type="protein sequence ID" value="REJ25909.1"/>
    <property type="molecule type" value="Genomic_DNA"/>
</dbReference>
<evidence type="ECO:0000313" key="2">
    <source>
        <dbReference type="Proteomes" id="UP000257014"/>
    </source>
</evidence>
<reference evidence="1 2" key="1">
    <citation type="submission" date="2018-03" db="EMBL/GenBank/DDBJ databases">
        <authorList>
            <person name="Keele B.F."/>
        </authorList>
    </citation>
    <scope>NUCLEOTIDE SEQUENCE [LARGE SCALE GENOMIC DNA]</scope>
    <source>
        <strain evidence="1">ZCTH4_d</strain>
    </source>
</reference>